<dbReference type="GO" id="GO:0030246">
    <property type="term" value="F:carbohydrate binding"/>
    <property type="evidence" value="ECO:0007669"/>
    <property type="project" value="InterPro"/>
</dbReference>
<dbReference type="STRING" id="1524460.IX84_09980"/>
<organism evidence="3 4">
    <name type="scientific">Phaeodactylibacter xiamenensis</name>
    <dbReference type="NCBI Taxonomy" id="1524460"/>
    <lineage>
        <taxon>Bacteria</taxon>
        <taxon>Pseudomonadati</taxon>
        <taxon>Bacteroidota</taxon>
        <taxon>Saprospiria</taxon>
        <taxon>Saprospirales</taxon>
        <taxon>Haliscomenobacteraceae</taxon>
        <taxon>Phaeodactylibacter</taxon>
    </lineage>
</organism>
<dbReference type="Pfam" id="PF00963">
    <property type="entry name" value="Cohesin"/>
    <property type="match status" value="1"/>
</dbReference>
<dbReference type="SUPFAM" id="SSF49384">
    <property type="entry name" value="Carbohydrate-binding domain"/>
    <property type="match status" value="1"/>
</dbReference>
<feature type="signal peptide" evidence="1">
    <location>
        <begin position="1"/>
        <end position="26"/>
    </location>
</feature>
<proteinExistence type="predicted"/>
<keyword evidence="1" id="KW-0732">Signal</keyword>
<accession>A0A098S931</accession>
<dbReference type="GO" id="GO:0000272">
    <property type="term" value="P:polysaccharide catabolic process"/>
    <property type="evidence" value="ECO:0007669"/>
    <property type="project" value="InterPro"/>
</dbReference>
<dbReference type="RefSeq" id="WP_044219365.1">
    <property type="nucleotide sequence ID" value="NZ_JBKAGJ010000081.1"/>
</dbReference>
<evidence type="ECO:0000313" key="3">
    <source>
        <dbReference type="EMBL" id="KGE88148.1"/>
    </source>
</evidence>
<gene>
    <name evidence="3" type="ORF">IX84_09980</name>
</gene>
<evidence type="ECO:0000313" key="4">
    <source>
        <dbReference type="Proteomes" id="UP000029736"/>
    </source>
</evidence>
<feature type="domain" description="Cohesin" evidence="2">
    <location>
        <begin position="33"/>
        <end position="166"/>
    </location>
</feature>
<sequence length="264" mass="29441">MTKTIPPVRTLLAVPFLLLLPFCVSAQVAVYATSHTVTPDEEFTVEIKVQNFDSVVGCQFSVNWDTKLFRIKGDSAVLGAELTSSIENFSYAQVDSGYLGFLWFDPAIQPVSLEDDATLFSIELEVVEEESTIDSIRFSGFPVIVEFANAEEEQLEVDFISGAISIEGISDLLDRKGRETVAITCAPNPFEKQTQVSLDFKQRVDRGTLRIINAQGQVVMQREQSFDPGLHTLDLDRTVFGQSGNYYLEIKSTDFLVTYKLIVL</sequence>
<dbReference type="NCBIfam" id="TIGR04183">
    <property type="entry name" value="Por_Secre_tail"/>
    <property type="match status" value="1"/>
</dbReference>
<feature type="chain" id="PRO_5001940012" description="Cohesin domain-containing protein" evidence="1">
    <location>
        <begin position="27"/>
        <end position="264"/>
    </location>
</feature>
<evidence type="ECO:0000256" key="1">
    <source>
        <dbReference type="SAM" id="SignalP"/>
    </source>
</evidence>
<dbReference type="Proteomes" id="UP000029736">
    <property type="component" value="Unassembled WGS sequence"/>
</dbReference>
<keyword evidence="4" id="KW-1185">Reference proteome</keyword>
<dbReference type="Gene3D" id="2.60.40.680">
    <property type="match status" value="1"/>
</dbReference>
<dbReference type="OrthoDB" id="1492424at2"/>
<reference evidence="3 4" key="1">
    <citation type="journal article" date="2014" name="Int. J. Syst. Evol. Microbiol.">
        <title>Phaeodactylibacter xiamenensis gen. nov., sp. nov., a member of the family Saprospiraceae isolated from the marine alga Phaeodactylum tricornutum.</title>
        <authorList>
            <person name="Chen Z.Jr."/>
            <person name="Lei X."/>
            <person name="Lai Q."/>
            <person name="Li Y."/>
            <person name="Zhang B."/>
            <person name="Zhang J."/>
            <person name="Zhang H."/>
            <person name="Yang L."/>
            <person name="Zheng W."/>
            <person name="Tian Y."/>
            <person name="Yu Z."/>
            <person name="Xu H.Jr."/>
            <person name="Zheng T."/>
        </authorList>
    </citation>
    <scope>NUCLEOTIDE SEQUENCE [LARGE SCALE GENOMIC DNA]</scope>
    <source>
        <strain evidence="3 4">KD52</strain>
    </source>
</reference>
<dbReference type="EMBL" id="JPOS01000020">
    <property type="protein sequence ID" value="KGE88148.1"/>
    <property type="molecule type" value="Genomic_DNA"/>
</dbReference>
<dbReference type="InterPro" id="IPR002102">
    <property type="entry name" value="Cohesin_dom"/>
</dbReference>
<protein>
    <recommendedName>
        <fullName evidence="2">Cohesin domain-containing protein</fullName>
    </recommendedName>
</protein>
<dbReference type="InterPro" id="IPR008965">
    <property type="entry name" value="CBM2/CBM3_carb-bd_dom_sf"/>
</dbReference>
<name>A0A098S931_9BACT</name>
<dbReference type="AlphaFoldDB" id="A0A098S931"/>
<evidence type="ECO:0000259" key="2">
    <source>
        <dbReference type="Pfam" id="PF00963"/>
    </source>
</evidence>
<dbReference type="InterPro" id="IPR026444">
    <property type="entry name" value="Secre_tail"/>
</dbReference>
<comment type="caution">
    <text evidence="3">The sequence shown here is derived from an EMBL/GenBank/DDBJ whole genome shotgun (WGS) entry which is preliminary data.</text>
</comment>